<keyword evidence="2" id="KW-0732">Signal</keyword>
<feature type="compositionally biased region" description="Pro residues" evidence="1">
    <location>
        <begin position="70"/>
        <end position="79"/>
    </location>
</feature>
<dbReference type="RefSeq" id="WP_131810043.1">
    <property type="nucleotide sequence ID" value="NZ_CP060409.1"/>
</dbReference>
<sequence>MKTQLRYLLAASAAVLGTVAAINAPAATADPQECSQPSPGIHECTSPGHAQIHVPPPAPPNPNYQGGPGGGPPHLPWIG</sequence>
<evidence type="ECO:0008006" key="5">
    <source>
        <dbReference type="Google" id="ProtNLM"/>
    </source>
</evidence>
<evidence type="ECO:0000313" key="3">
    <source>
        <dbReference type="EMBL" id="MDV7295702.1"/>
    </source>
</evidence>
<feature type="chain" id="PRO_5041991608" description="Intersectin-EH binding protein Ibp1" evidence="2">
    <location>
        <begin position="27"/>
        <end position="79"/>
    </location>
</feature>
<dbReference type="Proteomes" id="UP001186041">
    <property type="component" value="Unassembled WGS sequence"/>
</dbReference>
<evidence type="ECO:0000256" key="1">
    <source>
        <dbReference type="SAM" id="MobiDB-lite"/>
    </source>
</evidence>
<dbReference type="AlphaFoldDB" id="A0AAE4VLA4"/>
<dbReference type="EMBL" id="JAWLVV010000107">
    <property type="protein sequence ID" value="MDV7295702.1"/>
    <property type="molecule type" value="Genomic_DNA"/>
</dbReference>
<organism evidence="3 4">
    <name type="scientific">Mycolicibacterium fortuitum</name>
    <name type="common">Mycobacterium fortuitum</name>
    <dbReference type="NCBI Taxonomy" id="1766"/>
    <lineage>
        <taxon>Bacteria</taxon>
        <taxon>Bacillati</taxon>
        <taxon>Actinomycetota</taxon>
        <taxon>Actinomycetes</taxon>
        <taxon>Mycobacteriales</taxon>
        <taxon>Mycobacteriaceae</taxon>
        <taxon>Mycolicibacterium</taxon>
    </lineage>
</organism>
<accession>A0AAE4VLA4</accession>
<gene>
    <name evidence="3" type="ORF">R4485_36760</name>
</gene>
<feature type="signal peptide" evidence="2">
    <location>
        <begin position="1"/>
        <end position="26"/>
    </location>
</feature>
<evidence type="ECO:0000313" key="4">
    <source>
        <dbReference type="Proteomes" id="UP001186041"/>
    </source>
</evidence>
<comment type="caution">
    <text evidence="3">The sequence shown here is derived from an EMBL/GenBank/DDBJ whole genome shotgun (WGS) entry which is preliminary data.</text>
</comment>
<reference evidence="3" key="1">
    <citation type="submission" date="2023-10" db="EMBL/GenBank/DDBJ databases">
        <title>Mycolicibacterium fortuitum clinical isolates causing pulmonary infections in humans.</title>
        <authorList>
            <person name="Mejia-Ponce P.M."/>
            <person name="Zenteno-Cuevas R."/>
            <person name="Licona-Cassani C."/>
        </authorList>
    </citation>
    <scope>NUCLEOTIDE SEQUENCE</scope>
    <source>
        <strain evidence="3">M8</strain>
    </source>
</reference>
<feature type="region of interest" description="Disordered" evidence="1">
    <location>
        <begin position="29"/>
        <end position="79"/>
    </location>
</feature>
<name>A0AAE4VLA4_MYCFO</name>
<protein>
    <recommendedName>
        <fullName evidence="5">Intersectin-EH binding protein Ibp1</fullName>
    </recommendedName>
</protein>
<evidence type="ECO:0000256" key="2">
    <source>
        <dbReference type="SAM" id="SignalP"/>
    </source>
</evidence>
<proteinExistence type="predicted"/>